<evidence type="ECO:0000256" key="1">
    <source>
        <dbReference type="SAM" id="MobiDB-lite"/>
    </source>
</evidence>
<evidence type="ECO:0000313" key="3">
    <source>
        <dbReference type="Proteomes" id="UP000026962"/>
    </source>
</evidence>
<dbReference type="Proteomes" id="UP000026962">
    <property type="component" value="Chromosome 8"/>
</dbReference>
<dbReference type="HOGENOM" id="CLU_3351882_0_0_1"/>
<feature type="region of interest" description="Disordered" evidence="1">
    <location>
        <begin position="1"/>
        <end position="37"/>
    </location>
</feature>
<organism evidence="2">
    <name type="scientific">Oryza punctata</name>
    <name type="common">Red rice</name>
    <dbReference type="NCBI Taxonomy" id="4537"/>
    <lineage>
        <taxon>Eukaryota</taxon>
        <taxon>Viridiplantae</taxon>
        <taxon>Streptophyta</taxon>
        <taxon>Embryophyta</taxon>
        <taxon>Tracheophyta</taxon>
        <taxon>Spermatophyta</taxon>
        <taxon>Magnoliopsida</taxon>
        <taxon>Liliopsida</taxon>
        <taxon>Poales</taxon>
        <taxon>Poaceae</taxon>
        <taxon>BOP clade</taxon>
        <taxon>Oryzoideae</taxon>
        <taxon>Oryzeae</taxon>
        <taxon>Oryzinae</taxon>
        <taxon>Oryza</taxon>
    </lineage>
</organism>
<protein>
    <submittedName>
        <fullName evidence="2">Uncharacterized protein</fullName>
    </submittedName>
</protein>
<dbReference type="AlphaFoldDB" id="A0A0E0LUI6"/>
<feature type="compositionally biased region" description="Basic and acidic residues" evidence="1">
    <location>
        <begin position="1"/>
        <end position="11"/>
    </location>
</feature>
<keyword evidence="3" id="KW-1185">Reference proteome</keyword>
<proteinExistence type="predicted"/>
<sequence>MRIEEESRAEQRPCPSMAAGGKKRKASFVLQSLASSS</sequence>
<accession>A0A0E0LUI6</accession>
<dbReference type="EnsemblPlants" id="OPUNC08G12100.1">
    <property type="protein sequence ID" value="OPUNC08G12100.1"/>
    <property type="gene ID" value="OPUNC08G12100"/>
</dbReference>
<dbReference type="Gramene" id="OPUNC08G12100.1">
    <property type="protein sequence ID" value="OPUNC08G12100.1"/>
    <property type="gene ID" value="OPUNC08G12100"/>
</dbReference>
<name>A0A0E0LUI6_ORYPU</name>
<reference evidence="2" key="2">
    <citation type="submission" date="2018-05" db="EMBL/GenBank/DDBJ databases">
        <title>OpunRS2 (Oryza punctata Reference Sequence Version 2).</title>
        <authorList>
            <person name="Zhang J."/>
            <person name="Kudrna D."/>
            <person name="Lee S."/>
            <person name="Talag J."/>
            <person name="Welchert J."/>
            <person name="Wing R.A."/>
        </authorList>
    </citation>
    <scope>NUCLEOTIDE SEQUENCE [LARGE SCALE GENOMIC DNA]</scope>
</reference>
<evidence type="ECO:0000313" key="2">
    <source>
        <dbReference type="EnsemblPlants" id="OPUNC08G12100.1"/>
    </source>
</evidence>
<reference evidence="2" key="1">
    <citation type="submission" date="2015-04" db="UniProtKB">
        <authorList>
            <consortium name="EnsemblPlants"/>
        </authorList>
    </citation>
    <scope>IDENTIFICATION</scope>
</reference>